<evidence type="ECO:0000256" key="15">
    <source>
        <dbReference type="PIRSR" id="PIRSR630616-2"/>
    </source>
</evidence>
<evidence type="ECO:0000256" key="2">
    <source>
        <dbReference type="ARBA" id="ARBA00012513"/>
    </source>
</evidence>
<evidence type="ECO:0000256" key="16">
    <source>
        <dbReference type="PIRSR" id="PIRSR630616-3"/>
    </source>
</evidence>
<dbReference type="GO" id="GO:0005509">
    <property type="term" value="F:calcium ion binding"/>
    <property type="evidence" value="ECO:0007669"/>
    <property type="project" value="InterPro"/>
</dbReference>
<evidence type="ECO:0000256" key="7">
    <source>
        <dbReference type="ARBA" id="ARBA00022741"/>
    </source>
</evidence>
<keyword evidence="8" id="KW-0418">Kinase</keyword>
<gene>
    <name evidence="20" type="ORF">EVOR1521_LOCUS27859</name>
</gene>
<dbReference type="EMBL" id="CAUJNA010003598">
    <property type="protein sequence ID" value="CAJ1405715.1"/>
    <property type="molecule type" value="Genomic_DNA"/>
</dbReference>
<keyword evidence="6" id="KW-0677">Repeat</keyword>
<reference evidence="20" key="1">
    <citation type="submission" date="2023-08" db="EMBL/GenBank/DDBJ databases">
        <authorList>
            <person name="Chen Y."/>
            <person name="Shah S."/>
            <person name="Dougan E. K."/>
            <person name="Thang M."/>
            <person name="Chan C."/>
        </authorList>
    </citation>
    <scope>NUCLEOTIDE SEQUENCE</scope>
</reference>
<dbReference type="PROSITE" id="PS00018">
    <property type="entry name" value="EF_HAND_1"/>
    <property type="match status" value="1"/>
</dbReference>
<evidence type="ECO:0000256" key="10">
    <source>
        <dbReference type="ARBA" id="ARBA00022840"/>
    </source>
</evidence>
<dbReference type="SMART" id="SM00054">
    <property type="entry name" value="EFh"/>
    <property type="match status" value="2"/>
</dbReference>
<dbReference type="GO" id="GO:0005524">
    <property type="term" value="F:ATP binding"/>
    <property type="evidence" value="ECO:0007669"/>
    <property type="project" value="UniProtKB-UniRule"/>
</dbReference>
<dbReference type="InterPro" id="IPR002048">
    <property type="entry name" value="EF_hand_dom"/>
</dbReference>
<sequence>MHLRRHARLGRRLTPRQAPVLGFRFKASCLEDEERKRSRPFPRTTYEGQAEEDVSSWLQKMNTCVGAFLRSTFVKGRPAEELASKYDIGEELGSGATATVFRARNKRTGQYVALKAMCKDRIQDEQMLRNEISIHKATDHPNILRLLEIFEDEKNLFLVTELCGAGDLGRLLSASCDEFSSSMVSEEEAFEILKQILNSIVYLHGRGIVHRDLKPGNFLCCAPDTSDDKCSVAGKIRVIKLADFGVSSYCHVKRGVLPWEWSRSAPRSWLSAIRHRLTRKCGTDGFMAPEIMRNQPYDHKADIFSVGCILHWLLTGHPPKAKEDGSYVMSKIRLNFVSAEARDLVHSLTRPEPQERPSAEEVLRMPLLRTSVERLRARSARMDAQLLDQMYSYGSFPLLKKAAIVAMVTRAESDADFAPSIQRFMSLDRNMTSGIDAEDIYGALSDEMLQDMRQLVRNSLPKAQRRASGQPSRGQLASEKQNRHLLVSMVERFRSDLRSEVDRLVHKVDATGMGHISYSEWLAATADPVWYTHPAHISATFRLFDFDGDGMISEEDLKKIIPDVFKKLTVTAVLEEAQLSAKATTWISEDCFSLLLRTQNASVFTLQRICDGCEDPVMGTS</sequence>
<dbReference type="SUPFAM" id="SSF56112">
    <property type="entry name" value="Protein kinase-like (PK-like)"/>
    <property type="match status" value="1"/>
</dbReference>
<comment type="caution">
    <text evidence="20">The sequence shown here is derived from an EMBL/GenBank/DDBJ whole genome shotgun (WGS) entry which is preliminary data.</text>
</comment>
<accession>A0AA36JGC4</accession>
<dbReference type="Gene3D" id="1.10.510.10">
    <property type="entry name" value="Transferase(Phosphotransferase) domain 1"/>
    <property type="match status" value="1"/>
</dbReference>
<evidence type="ECO:0000256" key="14">
    <source>
        <dbReference type="PIRSR" id="PIRSR630616-1"/>
    </source>
</evidence>
<comment type="catalytic activity">
    <reaction evidence="12">
        <text>L-threonyl-[protein] + ATP = O-phospho-L-threonyl-[protein] + ADP + H(+)</text>
        <dbReference type="Rhea" id="RHEA:46608"/>
        <dbReference type="Rhea" id="RHEA-COMP:11060"/>
        <dbReference type="Rhea" id="RHEA-COMP:11605"/>
        <dbReference type="ChEBI" id="CHEBI:15378"/>
        <dbReference type="ChEBI" id="CHEBI:30013"/>
        <dbReference type="ChEBI" id="CHEBI:30616"/>
        <dbReference type="ChEBI" id="CHEBI:61977"/>
        <dbReference type="ChEBI" id="CHEBI:456216"/>
        <dbReference type="EC" id="2.7.11.1"/>
    </reaction>
</comment>
<evidence type="ECO:0000256" key="6">
    <source>
        <dbReference type="ARBA" id="ARBA00022737"/>
    </source>
</evidence>
<feature type="binding site" evidence="15 17">
    <location>
        <position position="115"/>
    </location>
    <ligand>
        <name>ATP</name>
        <dbReference type="ChEBI" id="CHEBI:30616"/>
    </ligand>
</feature>
<dbReference type="PROSITE" id="PS50222">
    <property type="entry name" value="EF_HAND_2"/>
    <property type="match status" value="1"/>
</dbReference>
<proteinExistence type="inferred from homology"/>
<evidence type="ECO:0000313" key="20">
    <source>
        <dbReference type="EMBL" id="CAJ1405715.1"/>
    </source>
</evidence>
<dbReference type="PANTHER" id="PTHR24350">
    <property type="entry name" value="SERINE/THREONINE-PROTEIN KINASE IAL-RELATED"/>
    <property type="match status" value="1"/>
</dbReference>
<evidence type="ECO:0000256" key="4">
    <source>
        <dbReference type="ARBA" id="ARBA00022679"/>
    </source>
</evidence>
<dbReference type="InterPro" id="IPR017441">
    <property type="entry name" value="Protein_kinase_ATP_BS"/>
</dbReference>
<name>A0AA36JGC4_9DINO</name>
<dbReference type="InterPro" id="IPR008271">
    <property type="entry name" value="Ser/Thr_kinase_AS"/>
</dbReference>
<dbReference type="SUPFAM" id="SSF47473">
    <property type="entry name" value="EF-hand"/>
    <property type="match status" value="1"/>
</dbReference>
<dbReference type="InterPro" id="IPR011992">
    <property type="entry name" value="EF-hand-dom_pair"/>
</dbReference>
<feature type="binding site" evidence="15">
    <location>
        <position position="243"/>
    </location>
    <ligand>
        <name>ATP</name>
        <dbReference type="ChEBI" id="CHEBI:30616"/>
    </ligand>
</feature>
<evidence type="ECO:0000256" key="12">
    <source>
        <dbReference type="ARBA" id="ARBA00047899"/>
    </source>
</evidence>
<dbReference type="PROSITE" id="PS00107">
    <property type="entry name" value="PROTEIN_KINASE_ATP"/>
    <property type="match status" value="1"/>
</dbReference>
<keyword evidence="7 15" id="KW-0547">Nucleotide-binding</keyword>
<evidence type="ECO:0000313" key="21">
    <source>
        <dbReference type="Proteomes" id="UP001178507"/>
    </source>
</evidence>
<dbReference type="InterPro" id="IPR018247">
    <property type="entry name" value="EF_Hand_1_Ca_BS"/>
</dbReference>
<feature type="active site" description="Proton acceptor" evidence="14">
    <location>
        <position position="212"/>
    </location>
</feature>
<comment type="cofactor">
    <cofactor evidence="1">
        <name>Mg(2+)</name>
        <dbReference type="ChEBI" id="CHEBI:18420"/>
    </cofactor>
</comment>
<dbReference type="FunFam" id="3.30.200.20:FF:000315">
    <property type="entry name" value="Calcium-dependent protein kinase 3"/>
    <property type="match status" value="1"/>
</dbReference>
<dbReference type="GO" id="GO:0004674">
    <property type="term" value="F:protein serine/threonine kinase activity"/>
    <property type="evidence" value="ECO:0007669"/>
    <property type="project" value="UniProtKB-KW"/>
</dbReference>
<feature type="domain" description="EF-hand" evidence="19">
    <location>
        <begin position="532"/>
        <end position="567"/>
    </location>
</feature>
<dbReference type="PROSITE" id="PS00108">
    <property type="entry name" value="PROTEIN_KINASE_ST"/>
    <property type="match status" value="1"/>
</dbReference>
<evidence type="ECO:0000256" key="9">
    <source>
        <dbReference type="ARBA" id="ARBA00022837"/>
    </source>
</evidence>
<dbReference type="Gene3D" id="3.30.200.20">
    <property type="entry name" value="Phosphorylase Kinase, domain 1"/>
    <property type="match status" value="1"/>
</dbReference>
<keyword evidence="10 15" id="KW-0067">ATP-binding</keyword>
<dbReference type="PROSITE" id="PS50011">
    <property type="entry name" value="PROTEIN_KINASE_DOM"/>
    <property type="match status" value="1"/>
</dbReference>
<comment type="similarity">
    <text evidence="11">Belongs to the protein kinase superfamily. Ser/Thr protein kinase family. CDPK subfamily.</text>
</comment>
<protein>
    <recommendedName>
        <fullName evidence="2">non-specific serine/threonine protein kinase</fullName>
        <ecNumber evidence="2">2.7.11.1</ecNumber>
    </recommendedName>
</protein>
<dbReference type="Proteomes" id="UP001178507">
    <property type="component" value="Unassembled WGS sequence"/>
</dbReference>
<keyword evidence="5" id="KW-0479">Metal-binding</keyword>
<organism evidence="20 21">
    <name type="scientific">Effrenium voratum</name>
    <dbReference type="NCBI Taxonomy" id="2562239"/>
    <lineage>
        <taxon>Eukaryota</taxon>
        <taxon>Sar</taxon>
        <taxon>Alveolata</taxon>
        <taxon>Dinophyceae</taxon>
        <taxon>Suessiales</taxon>
        <taxon>Symbiodiniaceae</taxon>
        <taxon>Effrenium</taxon>
    </lineage>
</organism>
<feature type="cross-link" description="Glycyl lysine isopeptide (Lys-Gly) (interchain with G-Cter in SUMO2)" evidence="16">
    <location>
        <position position="214"/>
    </location>
</feature>
<evidence type="ECO:0000256" key="17">
    <source>
        <dbReference type="PROSITE-ProRule" id="PRU10141"/>
    </source>
</evidence>
<keyword evidence="9" id="KW-0106">Calcium</keyword>
<evidence type="ECO:0000259" key="19">
    <source>
        <dbReference type="PROSITE" id="PS50222"/>
    </source>
</evidence>
<evidence type="ECO:0000256" key="3">
    <source>
        <dbReference type="ARBA" id="ARBA00022527"/>
    </source>
</evidence>
<feature type="domain" description="Protein kinase" evidence="18">
    <location>
        <begin position="86"/>
        <end position="368"/>
    </location>
</feature>
<dbReference type="InterPro" id="IPR000719">
    <property type="entry name" value="Prot_kinase_dom"/>
</dbReference>
<keyword evidence="4" id="KW-0808">Transferase</keyword>
<dbReference type="SMART" id="SM00220">
    <property type="entry name" value="S_TKc"/>
    <property type="match status" value="1"/>
</dbReference>
<evidence type="ECO:0000256" key="11">
    <source>
        <dbReference type="ARBA" id="ARBA00024334"/>
    </source>
</evidence>
<evidence type="ECO:0000256" key="1">
    <source>
        <dbReference type="ARBA" id="ARBA00001946"/>
    </source>
</evidence>
<comment type="catalytic activity">
    <reaction evidence="13">
        <text>L-seryl-[protein] + ATP = O-phospho-L-seryl-[protein] + ADP + H(+)</text>
        <dbReference type="Rhea" id="RHEA:17989"/>
        <dbReference type="Rhea" id="RHEA-COMP:9863"/>
        <dbReference type="Rhea" id="RHEA-COMP:11604"/>
        <dbReference type="ChEBI" id="CHEBI:15378"/>
        <dbReference type="ChEBI" id="CHEBI:29999"/>
        <dbReference type="ChEBI" id="CHEBI:30616"/>
        <dbReference type="ChEBI" id="CHEBI:83421"/>
        <dbReference type="ChEBI" id="CHEBI:456216"/>
        <dbReference type="EC" id="2.7.11.1"/>
    </reaction>
</comment>
<keyword evidence="21" id="KW-1185">Reference proteome</keyword>
<evidence type="ECO:0000256" key="5">
    <source>
        <dbReference type="ARBA" id="ARBA00022723"/>
    </source>
</evidence>
<dbReference type="EC" id="2.7.11.1" evidence="2"/>
<evidence type="ECO:0000256" key="8">
    <source>
        <dbReference type="ARBA" id="ARBA00022777"/>
    </source>
</evidence>
<evidence type="ECO:0000259" key="18">
    <source>
        <dbReference type="PROSITE" id="PS50011"/>
    </source>
</evidence>
<dbReference type="InterPro" id="IPR011009">
    <property type="entry name" value="Kinase-like_dom_sf"/>
</dbReference>
<dbReference type="Pfam" id="PF00069">
    <property type="entry name" value="Pkinase"/>
    <property type="match status" value="1"/>
</dbReference>
<dbReference type="Gene3D" id="1.10.238.10">
    <property type="entry name" value="EF-hand"/>
    <property type="match status" value="2"/>
</dbReference>
<keyword evidence="3" id="KW-0723">Serine/threonine-protein kinase</keyword>
<dbReference type="InterPro" id="IPR030616">
    <property type="entry name" value="Aur-like"/>
</dbReference>
<dbReference type="AlphaFoldDB" id="A0AA36JGC4"/>
<evidence type="ECO:0000256" key="13">
    <source>
        <dbReference type="ARBA" id="ARBA00048679"/>
    </source>
</evidence>